<dbReference type="Gene3D" id="3.40.250.10">
    <property type="entry name" value="Rhodanese-like domain"/>
    <property type="match status" value="1"/>
</dbReference>
<evidence type="ECO:0000313" key="2">
    <source>
        <dbReference type="Proteomes" id="UP000321363"/>
    </source>
</evidence>
<dbReference type="Proteomes" id="UP000321363">
    <property type="component" value="Unassembled WGS sequence"/>
</dbReference>
<evidence type="ECO:0000313" key="1">
    <source>
        <dbReference type="EMBL" id="TXC91348.1"/>
    </source>
</evidence>
<dbReference type="InterPro" id="IPR036873">
    <property type="entry name" value="Rhodanese-like_dom_sf"/>
</dbReference>
<proteinExistence type="predicted"/>
<evidence type="ECO:0008006" key="3">
    <source>
        <dbReference type="Google" id="ProtNLM"/>
    </source>
</evidence>
<accession>A0A5C6W0F5</accession>
<dbReference type="RefSeq" id="WP_146948366.1">
    <property type="nucleotide sequence ID" value="NZ_VOQF01000005.1"/>
</dbReference>
<name>A0A5C6W0F5_9BACI</name>
<comment type="caution">
    <text evidence="1">The sequence shown here is derived from an EMBL/GenBank/DDBJ whole genome shotgun (WGS) entry which is preliminary data.</text>
</comment>
<protein>
    <recommendedName>
        <fullName evidence="3">Rhodanese domain-containing protein</fullName>
    </recommendedName>
</protein>
<keyword evidence="2" id="KW-1185">Reference proteome</keyword>
<gene>
    <name evidence="1" type="ORF">FS935_10690</name>
</gene>
<dbReference type="SUPFAM" id="SSF52821">
    <property type="entry name" value="Rhodanese/Cell cycle control phosphatase"/>
    <property type="match status" value="1"/>
</dbReference>
<dbReference type="AlphaFoldDB" id="A0A5C6W0F5"/>
<organism evidence="1 2">
    <name type="scientific">Metabacillus litoralis</name>
    <dbReference type="NCBI Taxonomy" id="152268"/>
    <lineage>
        <taxon>Bacteria</taxon>
        <taxon>Bacillati</taxon>
        <taxon>Bacillota</taxon>
        <taxon>Bacilli</taxon>
        <taxon>Bacillales</taxon>
        <taxon>Bacillaceae</taxon>
        <taxon>Metabacillus</taxon>
    </lineage>
</organism>
<sequence>MIFLSICVLICIINFLLSRYYPVYGLHDIDKKEIEINNQFVIDIRDYNEAYKDPVYPGINIPTAYLKRYYSEIPNKDLVVVASNCMERNVGVRILRKKGFNVIGYTIPFQKEKRVKEKQISKERYC</sequence>
<dbReference type="EMBL" id="VOQF01000005">
    <property type="protein sequence ID" value="TXC91348.1"/>
    <property type="molecule type" value="Genomic_DNA"/>
</dbReference>
<reference evidence="1 2" key="1">
    <citation type="journal article" date="2005" name="Int. J. Syst. Evol. Microbiol.">
        <title>Bacillus litoralis sp. nov., isolated from a tidal flat of the Yellow Sea in Korea.</title>
        <authorList>
            <person name="Yoon J.H."/>
            <person name="Oh T.K."/>
        </authorList>
    </citation>
    <scope>NUCLEOTIDE SEQUENCE [LARGE SCALE GENOMIC DNA]</scope>
    <source>
        <strain evidence="1 2">SW-211</strain>
    </source>
</reference>
<dbReference type="OrthoDB" id="2967651at2"/>